<dbReference type="AlphaFoldDB" id="A0A0L6JR43"/>
<accession>A0A0L6JR43</accession>
<reference evidence="2" key="1">
    <citation type="submission" date="2015-07" db="EMBL/GenBank/DDBJ databases">
        <title>Near-Complete Genome Sequence of the Cellulolytic Bacterium Bacteroides (Pseudobacteroides) cellulosolvens ATCC 35603.</title>
        <authorList>
            <person name="Dassa B."/>
            <person name="Utturkar S.M."/>
            <person name="Klingeman D.M."/>
            <person name="Hurt R.A."/>
            <person name="Keller M."/>
            <person name="Xu J."/>
            <person name="Reddy Y.H.K."/>
            <person name="Borovok I."/>
            <person name="Grinberg I.R."/>
            <person name="Lamed R."/>
            <person name="Zhivin O."/>
            <person name="Bayer E.A."/>
            <person name="Brown S.D."/>
        </authorList>
    </citation>
    <scope>NUCLEOTIDE SEQUENCE [LARGE SCALE GENOMIC DNA]</scope>
    <source>
        <strain evidence="2">DSM 2933</strain>
    </source>
</reference>
<organism evidence="1 2">
    <name type="scientific">Pseudobacteroides cellulosolvens ATCC 35603 = DSM 2933</name>
    <dbReference type="NCBI Taxonomy" id="398512"/>
    <lineage>
        <taxon>Bacteria</taxon>
        <taxon>Bacillati</taxon>
        <taxon>Bacillota</taxon>
        <taxon>Clostridia</taxon>
        <taxon>Eubacteriales</taxon>
        <taxon>Oscillospiraceae</taxon>
        <taxon>Pseudobacteroides</taxon>
    </lineage>
</organism>
<evidence type="ECO:0000313" key="1">
    <source>
        <dbReference type="EMBL" id="KNY28306.1"/>
    </source>
</evidence>
<sequence length="171" mass="20090">MKDKDFERFIENMDNQEVEPVKNKNRITMIVLQNLPNIYQMIVDGLTVSEICQRLGVDRRNWYHIIKKYPELQAVVDNAENAKTEKVKQSLYMMCLPRVVKAQKVLSNGTIVEYEKVLEPDPSMVKFFLLNKAPDEFKEKREVEVTKKEFIVEIIDTDNYTVIDEEKAEEG</sequence>
<protein>
    <submittedName>
        <fullName evidence="1">Uncharacterized protein</fullName>
    </submittedName>
</protein>
<gene>
    <name evidence="1" type="ORF">Bccel_3580</name>
</gene>
<dbReference type="Proteomes" id="UP000036923">
    <property type="component" value="Unassembled WGS sequence"/>
</dbReference>
<dbReference type="RefSeq" id="WP_036938489.1">
    <property type="nucleotide sequence ID" value="NZ_JQKC01000007.1"/>
</dbReference>
<evidence type="ECO:0000313" key="2">
    <source>
        <dbReference type="Proteomes" id="UP000036923"/>
    </source>
</evidence>
<dbReference type="STRING" id="398512.Bccel_3580"/>
<dbReference type="eggNOG" id="COG2963">
    <property type="taxonomic scope" value="Bacteria"/>
</dbReference>
<name>A0A0L6JR43_9FIRM</name>
<proteinExistence type="predicted"/>
<keyword evidence="2" id="KW-1185">Reference proteome</keyword>
<comment type="caution">
    <text evidence="1">The sequence shown here is derived from an EMBL/GenBank/DDBJ whole genome shotgun (WGS) entry which is preliminary data.</text>
</comment>
<dbReference type="EMBL" id="LGTC01000001">
    <property type="protein sequence ID" value="KNY28306.1"/>
    <property type="molecule type" value="Genomic_DNA"/>
</dbReference>